<organism evidence="2 3">
    <name type="scientific">Hydnum rufescens UP504</name>
    <dbReference type="NCBI Taxonomy" id="1448309"/>
    <lineage>
        <taxon>Eukaryota</taxon>
        <taxon>Fungi</taxon>
        <taxon>Dikarya</taxon>
        <taxon>Basidiomycota</taxon>
        <taxon>Agaricomycotina</taxon>
        <taxon>Agaricomycetes</taxon>
        <taxon>Cantharellales</taxon>
        <taxon>Hydnaceae</taxon>
        <taxon>Hydnum</taxon>
    </lineage>
</organism>
<dbReference type="EMBL" id="MU129039">
    <property type="protein sequence ID" value="KAF9509266.1"/>
    <property type="molecule type" value="Genomic_DNA"/>
</dbReference>
<gene>
    <name evidence="2" type="ORF">BS47DRAFT_1365378</name>
</gene>
<accession>A0A9P6AQW7</accession>
<evidence type="ECO:0000256" key="1">
    <source>
        <dbReference type="SAM" id="MobiDB-lite"/>
    </source>
</evidence>
<evidence type="ECO:0000313" key="3">
    <source>
        <dbReference type="Proteomes" id="UP000886523"/>
    </source>
</evidence>
<feature type="region of interest" description="Disordered" evidence="1">
    <location>
        <begin position="51"/>
        <end position="87"/>
    </location>
</feature>
<keyword evidence="3" id="KW-1185">Reference proteome</keyword>
<dbReference type="AlphaFoldDB" id="A0A9P6AQW7"/>
<sequence>MHREGKTGPHAMMGVWSPKLSFIPPLGPAAQDEYCTPANAVLDRNLYIEGSMRARDPPSGRTSYKDPRPPSLTSETKRPTRSLCHARGTNYQGPDAWVESSGILPCCSPAALNAIAW</sequence>
<comment type="caution">
    <text evidence="2">The sequence shown here is derived from an EMBL/GenBank/DDBJ whole genome shotgun (WGS) entry which is preliminary data.</text>
</comment>
<feature type="compositionally biased region" description="Basic and acidic residues" evidence="1">
    <location>
        <begin position="52"/>
        <end position="68"/>
    </location>
</feature>
<proteinExistence type="predicted"/>
<reference evidence="2" key="1">
    <citation type="journal article" date="2020" name="Nat. Commun.">
        <title>Large-scale genome sequencing of mycorrhizal fungi provides insights into the early evolution of symbiotic traits.</title>
        <authorList>
            <person name="Miyauchi S."/>
            <person name="Kiss E."/>
            <person name="Kuo A."/>
            <person name="Drula E."/>
            <person name="Kohler A."/>
            <person name="Sanchez-Garcia M."/>
            <person name="Morin E."/>
            <person name="Andreopoulos B."/>
            <person name="Barry K.W."/>
            <person name="Bonito G."/>
            <person name="Buee M."/>
            <person name="Carver A."/>
            <person name="Chen C."/>
            <person name="Cichocki N."/>
            <person name="Clum A."/>
            <person name="Culley D."/>
            <person name="Crous P.W."/>
            <person name="Fauchery L."/>
            <person name="Girlanda M."/>
            <person name="Hayes R.D."/>
            <person name="Keri Z."/>
            <person name="LaButti K."/>
            <person name="Lipzen A."/>
            <person name="Lombard V."/>
            <person name="Magnuson J."/>
            <person name="Maillard F."/>
            <person name="Murat C."/>
            <person name="Nolan M."/>
            <person name="Ohm R.A."/>
            <person name="Pangilinan J."/>
            <person name="Pereira M.F."/>
            <person name="Perotto S."/>
            <person name="Peter M."/>
            <person name="Pfister S."/>
            <person name="Riley R."/>
            <person name="Sitrit Y."/>
            <person name="Stielow J.B."/>
            <person name="Szollosi G."/>
            <person name="Zifcakova L."/>
            <person name="Stursova M."/>
            <person name="Spatafora J.W."/>
            <person name="Tedersoo L."/>
            <person name="Vaario L.M."/>
            <person name="Yamada A."/>
            <person name="Yan M."/>
            <person name="Wang P."/>
            <person name="Xu J."/>
            <person name="Bruns T."/>
            <person name="Baldrian P."/>
            <person name="Vilgalys R."/>
            <person name="Dunand C."/>
            <person name="Henrissat B."/>
            <person name="Grigoriev I.V."/>
            <person name="Hibbett D."/>
            <person name="Nagy L.G."/>
            <person name="Martin F.M."/>
        </authorList>
    </citation>
    <scope>NUCLEOTIDE SEQUENCE</scope>
    <source>
        <strain evidence="2">UP504</strain>
    </source>
</reference>
<name>A0A9P6AQW7_9AGAM</name>
<dbReference type="Proteomes" id="UP000886523">
    <property type="component" value="Unassembled WGS sequence"/>
</dbReference>
<protein>
    <submittedName>
        <fullName evidence="2">Uncharacterized protein</fullName>
    </submittedName>
</protein>
<evidence type="ECO:0000313" key="2">
    <source>
        <dbReference type="EMBL" id="KAF9509266.1"/>
    </source>
</evidence>